<dbReference type="InterPro" id="IPR007110">
    <property type="entry name" value="Ig-like_dom"/>
</dbReference>
<dbReference type="InterPro" id="IPR013106">
    <property type="entry name" value="Ig_V-set"/>
</dbReference>
<accession>A0A8C5CLB4</accession>
<dbReference type="GeneTree" id="ENSGT01030000234530"/>
<evidence type="ECO:0000256" key="8">
    <source>
        <dbReference type="SAM" id="Phobius"/>
    </source>
</evidence>
<comment type="subcellular location">
    <subcellularLocation>
        <location evidence="1">Cell membrane</location>
    </subcellularLocation>
</comment>
<dbReference type="InterPro" id="IPR013783">
    <property type="entry name" value="Ig-like_fold"/>
</dbReference>
<evidence type="ECO:0000256" key="2">
    <source>
        <dbReference type="ARBA" id="ARBA00022475"/>
    </source>
</evidence>
<keyword evidence="2" id="KW-1003">Cell membrane</keyword>
<dbReference type="Proteomes" id="UP000694546">
    <property type="component" value="Chromosome 10"/>
</dbReference>
<dbReference type="InterPro" id="IPR003599">
    <property type="entry name" value="Ig_sub"/>
</dbReference>
<organism evidence="10 11">
    <name type="scientific">Gadus morhua</name>
    <name type="common">Atlantic cod</name>
    <dbReference type="NCBI Taxonomy" id="8049"/>
    <lineage>
        <taxon>Eukaryota</taxon>
        <taxon>Metazoa</taxon>
        <taxon>Chordata</taxon>
        <taxon>Craniata</taxon>
        <taxon>Vertebrata</taxon>
        <taxon>Euteleostomi</taxon>
        <taxon>Actinopterygii</taxon>
        <taxon>Neopterygii</taxon>
        <taxon>Teleostei</taxon>
        <taxon>Neoteleostei</taxon>
        <taxon>Acanthomorphata</taxon>
        <taxon>Zeiogadaria</taxon>
        <taxon>Gadariae</taxon>
        <taxon>Gadiformes</taxon>
        <taxon>Gadoidei</taxon>
        <taxon>Gadidae</taxon>
        <taxon>Gadus</taxon>
    </lineage>
</organism>
<reference evidence="10" key="1">
    <citation type="submission" date="2025-08" db="UniProtKB">
        <authorList>
            <consortium name="Ensembl"/>
        </authorList>
    </citation>
    <scope>IDENTIFICATION</scope>
</reference>
<evidence type="ECO:0000313" key="10">
    <source>
        <dbReference type="Ensembl" id="ENSGMOP00000062806.1"/>
    </source>
</evidence>
<reference evidence="10" key="2">
    <citation type="submission" date="2025-09" db="UniProtKB">
        <authorList>
            <consortium name="Ensembl"/>
        </authorList>
    </citation>
    <scope>IDENTIFICATION</scope>
</reference>
<dbReference type="SUPFAM" id="SSF48726">
    <property type="entry name" value="Immunoglobulin"/>
    <property type="match status" value="2"/>
</dbReference>
<dbReference type="InterPro" id="IPR036179">
    <property type="entry name" value="Ig-like_dom_sf"/>
</dbReference>
<dbReference type="SMART" id="SM00409">
    <property type="entry name" value="IG"/>
    <property type="match status" value="2"/>
</dbReference>
<evidence type="ECO:0000256" key="3">
    <source>
        <dbReference type="ARBA" id="ARBA00022729"/>
    </source>
</evidence>
<keyword evidence="6" id="KW-1015">Disulfide bond</keyword>
<keyword evidence="7" id="KW-0325">Glycoprotein</keyword>
<evidence type="ECO:0000256" key="7">
    <source>
        <dbReference type="ARBA" id="ARBA00023180"/>
    </source>
</evidence>
<dbReference type="GO" id="GO:0009617">
    <property type="term" value="P:response to bacterium"/>
    <property type="evidence" value="ECO:0007669"/>
    <property type="project" value="TreeGrafter"/>
</dbReference>
<dbReference type="PANTHER" id="PTHR19433:SF133">
    <property type="entry name" value="IMMUNE-TYPE RECEPTOR 5 PRECURSOR-RELATED"/>
    <property type="match status" value="1"/>
</dbReference>
<evidence type="ECO:0000256" key="1">
    <source>
        <dbReference type="ARBA" id="ARBA00004236"/>
    </source>
</evidence>
<dbReference type="CDD" id="cd00099">
    <property type="entry name" value="IgV"/>
    <property type="match status" value="2"/>
</dbReference>
<dbReference type="Ensembl" id="ENSGMOT00000057984.1">
    <property type="protein sequence ID" value="ENSGMOP00000062806.1"/>
    <property type="gene ID" value="ENSGMOG00000027232.1"/>
</dbReference>
<keyword evidence="5 8" id="KW-0472">Membrane</keyword>
<protein>
    <recommendedName>
        <fullName evidence="9">Ig-like domain-containing protein</fullName>
    </recommendedName>
</protein>
<feature type="domain" description="Ig-like" evidence="9">
    <location>
        <begin position="45"/>
        <end position="132"/>
    </location>
</feature>
<dbReference type="AlphaFoldDB" id="A0A8C5CLB4"/>
<evidence type="ECO:0000313" key="11">
    <source>
        <dbReference type="Proteomes" id="UP000694546"/>
    </source>
</evidence>
<dbReference type="PANTHER" id="PTHR19433">
    <property type="entry name" value="T-CELL RECEPTOR ALPHA CHAIN V REGION-RELATED"/>
    <property type="match status" value="1"/>
</dbReference>
<keyword evidence="11" id="KW-1185">Reference proteome</keyword>
<feature type="transmembrane region" description="Helical" evidence="8">
    <location>
        <begin position="280"/>
        <end position="302"/>
    </location>
</feature>
<evidence type="ECO:0000256" key="6">
    <source>
        <dbReference type="ARBA" id="ARBA00023157"/>
    </source>
</evidence>
<evidence type="ECO:0000259" key="9">
    <source>
        <dbReference type="PROSITE" id="PS50835"/>
    </source>
</evidence>
<keyword evidence="8" id="KW-0812">Transmembrane</keyword>
<proteinExistence type="predicted"/>
<keyword evidence="4" id="KW-0391">Immunity</keyword>
<keyword evidence="3" id="KW-0732">Signal</keyword>
<sequence>MEYFTIKSFMRARTALVQLQRQNVTMYFAMIILSTALLIQSQEEPRLIFVKSAGLGDNVTLHCEAKDKNVYYLYWYKQSPGYFPQMVASKSYGSITMKPHFDLRFTMEEGASDFNLIIQNVTKGDEANYFCRQYSLDSWDNCTFLSVKDHNDQRFFSQTVVQQPVSASAQLGDPVALQCSITSQRTDHSNQCQGEPSVYWFRSGSGPSHPAAIYMNGNRRGECQNSFGPPSAPQSCVYTLPKNNVNSSDAGTYYCALAACGEIMFGNGTTLDITEPDRHLVNMMLGILLACCLAVIIILFLTRIKKHIFEHRKGTLSASYHVPRDSVIQGEEDGEKDGLNYAALEFSGRKTKGGRNNIERTQESVYSAVTETCQ</sequence>
<dbReference type="InterPro" id="IPR052051">
    <property type="entry name" value="TCR_complex_component"/>
</dbReference>
<evidence type="ECO:0000256" key="5">
    <source>
        <dbReference type="ARBA" id="ARBA00023136"/>
    </source>
</evidence>
<dbReference type="GO" id="GO:0002376">
    <property type="term" value="P:immune system process"/>
    <property type="evidence" value="ECO:0007669"/>
    <property type="project" value="UniProtKB-KW"/>
</dbReference>
<dbReference type="Gene3D" id="2.60.40.10">
    <property type="entry name" value="Immunoglobulins"/>
    <property type="match status" value="2"/>
</dbReference>
<dbReference type="PROSITE" id="PS50835">
    <property type="entry name" value="IG_LIKE"/>
    <property type="match status" value="2"/>
</dbReference>
<feature type="domain" description="Ig-like" evidence="9">
    <location>
        <begin position="158"/>
        <end position="274"/>
    </location>
</feature>
<name>A0A8C5CLB4_GADMO</name>
<dbReference type="SMART" id="SM00406">
    <property type="entry name" value="IGv"/>
    <property type="match status" value="2"/>
</dbReference>
<dbReference type="Pfam" id="PF07686">
    <property type="entry name" value="V-set"/>
    <property type="match status" value="2"/>
</dbReference>
<keyword evidence="8" id="KW-1133">Transmembrane helix</keyword>
<evidence type="ECO:0000256" key="4">
    <source>
        <dbReference type="ARBA" id="ARBA00022859"/>
    </source>
</evidence>
<dbReference type="GO" id="GO:0005886">
    <property type="term" value="C:plasma membrane"/>
    <property type="evidence" value="ECO:0007669"/>
    <property type="project" value="UniProtKB-SubCell"/>
</dbReference>